<organism evidence="2 3">
    <name type="scientific">Actinoplanes regularis</name>
    <dbReference type="NCBI Taxonomy" id="52697"/>
    <lineage>
        <taxon>Bacteria</taxon>
        <taxon>Bacillati</taxon>
        <taxon>Actinomycetota</taxon>
        <taxon>Actinomycetes</taxon>
        <taxon>Micromonosporales</taxon>
        <taxon>Micromonosporaceae</taxon>
        <taxon>Actinoplanes</taxon>
    </lineage>
</organism>
<proteinExistence type="predicted"/>
<evidence type="ECO:0000256" key="1">
    <source>
        <dbReference type="SAM" id="MobiDB-lite"/>
    </source>
</evidence>
<reference evidence="2 3" key="1">
    <citation type="submission" date="2017-06" db="EMBL/GenBank/DDBJ databases">
        <authorList>
            <person name="Kim H.J."/>
            <person name="Triplett B.A."/>
        </authorList>
    </citation>
    <scope>NUCLEOTIDE SEQUENCE [LARGE SCALE GENOMIC DNA]</scope>
    <source>
        <strain evidence="2 3">DSM 43151</strain>
    </source>
</reference>
<dbReference type="Proteomes" id="UP000198415">
    <property type="component" value="Unassembled WGS sequence"/>
</dbReference>
<dbReference type="AlphaFoldDB" id="A0A238XY84"/>
<keyword evidence="3" id="KW-1185">Reference proteome</keyword>
<feature type="region of interest" description="Disordered" evidence="1">
    <location>
        <begin position="22"/>
        <end position="46"/>
    </location>
</feature>
<gene>
    <name evidence="2" type="ORF">SAMN06264365_104111</name>
</gene>
<evidence type="ECO:0000313" key="2">
    <source>
        <dbReference type="EMBL" id="SNR63955.1"/>
    </source>
</evidence>
<accession>A0A238XY84</accession>
<dbReference type="EMBL" id="FZNR01000004">
    <property type="protein sequence ID" value="SNR63955.1"/>
    <property type="molecule type" value="Genomic_DNA"/>
</dbReference>
<name>A0A238XY84_9ACTN</name>
<sequence length="269" mass="28109">MLATTGPARLMRSPASSVRWSYAPTDLGRPPISGAHRSRAPTDLGRPPISCAHGSRAPIGPMRPPISGAHRLHAPTGLICSPGEPDSPGQTRFQDWPCHSACFAGGRPAWRVPFQDWPCHTACFARWASCLNGPVPGRAFPSGLLRPAGLCPGGPVPGRAFPGGPLRPAGLLQGRSPFPDWRLAVLPASPGGSSCFLDGLSIRVSCSPSGGLLAWVLFHWAGPLSGRSGFIGPVHFTGRVRSGAGPAPLWLPPPEPRTGSPRRSPQPTG</sequence>
<protein>
    <submittedName>
        <fullName evidence="2">Uncharacterized protein</fullName>
    </submittedName>
</protein>
<evidence type="ECO:0000313" key="3">
    <source>
        <dbReference type="Proteomes" id="UP000198415"/>
    </source>
</evidence>
<feature type="region of interest" description="Disordered" evidence="1">
    <location>
        <begin position="244"/>
        <end position="269"/>
    </location>
</feature>